<keyword evidence="2" id="KW-1185">Reference proteome</keyword>
<protein>
    <submittedName>
        <fullName evidence="1">Uncharacterized protein</fullName>
    </submittedName>
</protein>
<dbReference type="STRING" id="112248.SAMN05444392_108123"/>
<accession>A0A1M4ZAB8</accession>
<reference evidence="1 2" key="1">
    <citation type="submission" date="2016-11" db="EMBL/GenBank/DDBJ databases">
        <authorList>
            <person name="Jaros S."/>
            <person name="Januszkiewicz K."/>
            <person name="Wedrychowicz H."/>
        </authorList>
    </citation>
    <scope>NUCLEOTIDE SEQUENCE [LARGE SCALE GENOMIC DNA]</scope>
    <source>
        <strain evidence="1 2">DSM 44666</strain>
    </source>
</reference>
<organism evidence="1 2">
    <name type="scientific">Seinonella peptonophila</name>
    <dbReference type="NCBI Taxonomy" id="112248"/>
    <lineage>
        <taxon>Bacteria</taxon>
        <taxon>Bacillati</taxon>
        <taxon>Bacillota</taxon>
        <taxon>Bacilli</taxon>
        <taxon>Bacillales</taxon>
        <taxon>Thermoactinomycetaceae</taxon>
        <taxon>Seinonella</taxon>
    </lineage>
</organism>
<name>A0A1M4ZAB8_9BACL</name>
<sequence>MGRSLGKWYTREDALSSERIQIDDTTLRLQTHRRSTASTIHSSKDLNYLRKWIFLNDTGFYEEILPSDIVSSLKHMANLFICKENSYHKSFS</sequence>
<dbReference type="AlphaFoldDB" id="A0A1M4ZAB8"/>
<dbReference type="EMBL" id="FQVL01000008">
    <property type="protein sequence ID" value="SHF14747.1"/>
    <property type="molecule type" value="Genomic_DNA"/>
</dbReference>
<gene>
    <name evidence="1" type="ORF">SAMN05444392_108123</name>
</gene>
<proteinExistence type="predicted"/>
<evidence type="ECO:0000313" key="1">
    <source>
        <dbReference type="EMBL" id="SHF14747.1"/>
    </source>
</evidence>
<dbReference type="Proteomes" id="UP000184476">
    <property type="component" value="Unassembled WGS sequence"/>
</dbReference>
<evidence type="ECO:0000313" key="2">
    <source>
        <dbReference type="Proteomes" id="UP000184476"/>
    </source>
</evidence>